<evidence type="ECO:0000313" key="2">
    <source>
        <dbReference type="Proteomes" id="UP001310594"/>
    </source>
</evidence>
<organism evidence="1 2">
    <name type="scientific">Elasticomyces elasticus</name>
    <dbReference type="NCBI Taxonomy" id="574655"/>
    <lineage>
        <taxon>Eukaryota</taxon>
        <taxon>Fungi</taxon>
        <taxon>Dikarya</taxon>
        <taxon>Ascomycota</taxon>
        <taxon>Pezizomycotina</taxon>
        <taxon>Dothideomycetes</taxon>
        <taxon>Dothideomycetidae</taxon>
        <taxon>Mycosphaerellales</taxon>
        <taxon>Teratosphaeriaceae</taxon>
        <taxon>Elasticomyces</taxon>
    </lineage>
</organism>
<protein>
    <submittedName>
        <fullName evidence="1">Uncharacterized protein</fullName>
    </submittedName>
</protein>
<dbReference type="AlphaFoldDB" id="A0AAN8A5R9"/>
<name>A0AAN8A5R9_9PEZI</name>
<reference evidence="1" key="1">
    <citation type="submission" date="2023-08" db="EMBL/GenBank/DDBJ databases">
        <title>Black Yeasts Isolated from many extreme environments.</title>
        <authorList>
            <person name="Coleine C."/>
            <person name="Stajich J.E."/>
            <person name="Selbmann L."/>
        </authorList>
    </citation>
    <scope>NUCLEOTIDE SEQUENCE</scope>
    <source>
        <strain evidence="1">CCFEE 5810</strain>
    </source>
</reference>
<accession>A0AAN8A5R9</accession>
<dbReference type="Proteomes" id="UP001310594">
    <property type="component" value="Unassembled WGS sequence"/>
</dbReference>
<dbReference type="EMBL" id="JAVRQU010000002">
    <property type="protein sequence ID" value="KAK5706239.1"/>
    <property type="molecule type" value="Genomic_DNA"/>
</dbReference>
<gene>
    <name evidence="1" type="ORF">LTR97_001226</name>
</gene>
<sequence>MPEVITRLAWAVKVDPADLVAFIEIEAAFRPVTDTLRLCNVFGKGEHAHITRLPKELVDLIEEHLDKVGARSERRAHCRSLEECFSSFCSHWEKHMTDEQKLELVNEVLEEGGMPTVKSHLETAAQGAVDVILDGIRTFESDCWKPAHILLQDEWQTLVGKVGAGCHNQGVITQTRDFVLKHFGLEIFVAHGRSDMVNAYDTFAYLIFPDNPGPVAATQSYEICVSDTRKGRPYEFYDYSPPEDSFAHEVNIFPVLTKSEKDRLLKMLVSLRMPGWEWTTSEDENQKLRERATPKPMILARAIQQAFLWEDWQ</sequence>
<comment type="caution">
    <text evidence="1">The sequence shown here is derived from an EMBL/GenBank/DDBJ whole genome shotgun (WGS) entry which is preliminary data.</text>
</comment>
<evidence type="ECO:0000313" key="1">
    <source>
        <dbReference type="EMBL" id="KAK5706239.1"/>
    </source>
</evidence>
<proteinExistence type="predicted"/>